<evidence type="ECO:0000259" key="6">
    <source>
        <dbReference type="PROSITE" id="PS50234"/>
    </source>
</evidence>
<dbReference type="AlphaFoldDB" id="A0A7T0C321"/>
<dbReference type="Pfam" id="PF00092">
    <property type="entry name" value="VWA"/>
    <property type="match status" value="1"/>
</dbReference>
<dbReference type="PANTHER" id="PTHR22550">
    <property type="entry name" value="SPORE GERMINATION PROTEIN"/>
    <property type="match status" value="1"/>
</dbReference>
<dbReference type="PROSITE" id="PS50234">
    <property type="entry name" value="VWFA"/>
    <property type="match status" value="1"/>
</dbReference>
<evidence type="ECO:0000256" key="2">
    <source>
        <dbReference type="ARBA" id="ARBA00022692"/>
    </source>
</evidence>
<dbReference type="CDD" id="cd01467">
    <property type="entry name" value="vWA_BatA_type"/>
    <property type="match status" value="1"/>
</dbReference>
<dbReference type="InterPro" id="IPR024163">
    <property type="entry name" value="Aerotolerance_reg_N"/>
</dbReference>
<reference evidence="8" key="1">
    <citation type="submission" date="2020-02" db="EMBL/GenBank/DDBJ databases">
        <title>Genomic and physiological characterization of two novel Nitrospinaceae genera.</title>
        <authorList>
            <person name="Mueller A.J."/>
            <person name="Jung M.-Y."/>
            <person name="Strachan C.R."/>
            <person name="Herbold C.W."/>
            <person name="Kirkegaard R.H."/>
            <person name="Daims H."/>
        </authorList>
    </citation>
    <scope>NUCLEOTIDE SEQUENCE [LARGE SCALE GENOMIC DNA]</scope>
</reference>
<protein>
    <submittedName>
        <fullName evidence="7">VWA domain-containing protein</fullName>
    </submittedName>
</protein>
<feature type="transmembrane region" description="Helical" evidence="5">
    <location>
        <begin position="305"/>
        <end position="328"/>
    </location>
</feature>
<sequence length="332" mass="37168">MTFLRFQDPYFLALLLLLPLFIWSRRRSKKIAFSFPSLQTMKTADGATHSFIEFIPDGLKILTAILLILVLARPQEGKKMTEILSRGVDIVLAIDVSGSMRALDFSSEEQRITRLDVVKDVVSQFIDQRDYDRMGMVVFGAEAYTQCPLTLDHSVLRQFLDQLEIGMAGDATAIGSAIAISAKRLKDLESKSKVVILLTDGLSNAGAFTPLQAAELAAAHNIKVYSIGVGTRGQAPFLVDTFLGPQYVYQDVEIDEESLKQVSALTGGKYFRATDPQSLTEIYEQIDRLEKSEVKTFDHSEYKELYPYFLIPALLLMILDLTLSQTLLRRIP</sequence>
<dbReference type="EMBL" id="CP048620">
    <property type="protein sequence ID" value="QPJ65642.1"/>
    <property type="molecule type" value="Genomic_DNA"/>
</dbReference>
<accession>A0A7T0C321</accession>
<dbReference type="InterPro" id="IPR033881">
    <property type="entry name" value="vWA_BatA_type"/>
</dbReference>
<name>A0A7T0C321_9BACT</name>
<evidence type="ECO:0000256" key="5">
    <source>
        <dbReference type="SAM" id="Phobius"/>
    </source>
</evidence>
<feature type="domain" description="VWFA" evidence="6">
    <location>
        <begin position="89"/>
        <end position="286"/>
    </location>
</feature>
<organism evidence="7 8">
    <name type="scientific">Candidatus Nitrohelix vancouverensis</name>
    <dbReference type="NCBI Taxonomy" id="2705534"/>
    <lineage>
        <taxon>Bacteria</taxon>
        <taxon>Pseudomonadati</taxon>
        <taxon>Nitrospinota/Tectimicrobiota group</taxon>
        <taxon>Nitrospinota</taxon>
        <taxon>Nitrospinia</taxon>
        <taxon>Nitrospinales</taxon>
        <taxon>Nitrospinaceae</taxon>
        <taxon>Candidatus Nitrohelix</taxon>
    </lineage>
</organism>
<keyword evidence="4 5" id="KW-0472">Membrane</keyword>
<keyword evidence="1" id="KW-1003">Cell membrane</keyword>
<evidence type="ECO:0000256" key="3">
    <source>
        <dbReference type="ARBA" id="ARBA00022989"/>
    </source>
</evidence>
<dbReference type="Proteomes" id="UP000594464">
    <property type="component" value="Chromosome"/>
</dbReference>
<dbReference type="SMART" id="SM00327">
    <property type="entry name" value="VWA"/>
    <property type="match status" value="1"/>
</dbReference>
<keyword evidence="2 5" id="KW-0812">Transmembrane</keyword>
<evidence type="ECO:0000313" key="7">
    <source>
        <dbReference type="EMBL" id="QPJ65642.1"/>
    </source>
</evidence>
<dbReference type="InterPro" id="IPR002035">
    <property type="entry name" value="VWF_A"/>
</dbReference>
<evidence type="ECO:0000256" key="4">
    <source>
        <dbReference type="ARBA" id="ARBA00023136"/>
    </source>
</evidence>
<evidence type="ECO:0000313" key="8">
    <source>
        <dbReference type="Proteomes" id="UP000594464"/>
    </source>
</evidence>
<proteinExistence type="predicted"/>
<dbReference type="SUPFAM" id="SSF53300">
    <property type="entry name" value="vWA-like"/>
    <property type="match status" value="1"/>
</dbReference>
<gene>
    <name evidence="7" type="ORF">G3M78_09650</name>
</gene>
<evidence type="ECO:0000256" key="1">
    <source>
        <dbReference type="ARBA" id="ARBA00022475"/>
    </source>
</evidence>
<dbReference type="InterPro" id="IPR050768">
    <property type="entry name" value="UPF0353/GerABKA_families"/>
</dbReference>
<dbReference type="PANTHER" id="PTHR22550:SF5">
    <property type="entry name" value="LEUCINE ZIPPER PROTEIN 4"/>
    <property type="match status" value="1"/>
</dbReference>
<dbReference type="Gene3D" id="3.40.50.410">
    <property type="entry name" value="von Willebrand factor, type A domain"/>
    <property type="match status" value="1"/>
</dbReference>
<dbReference type="Pfam" id="PF07584">
    <property type="entry name" value="BatA"/>
    <property type="match status" value="1"/>
</dbReference>
<keyword evidence="3 5" id="KW-1133">Transmembrane helix</keyword>
<dbReference type="KEGG" id="nva:G3M78_09650"/>
<dbReference type="InterPro" id="IPR036465">
    <property type="entry name" value="vWFA_dom_sf"/>
</dbReference>